<evidence type="ECO:0000313" key="5">
    <source>
        <dbReference type="EMBL" id="KTD20448.1"/>
    </source>
</evidence>
<dbReference type="eggNOG" id="COG1386">
    <property type="taxonomic scope" value="Bacteria"/>
</dbReference>
<protein>
    <submittedName>
        <fullName evidence="5">Segregation and condensation protein B</fullName>
    </submittedName>
</protein>
<dbReference type="SUPFAM" id="SSF46785">
    <property type="entry name" value="Winged helix' DNA-binding domain"/>
    <property type="match status" value="2"/>
</dbReference>
<reference evidence="5 6" key="1">
    <citation type="submission" date="2015-11" db="EMBL/GenBank/DDBJ databases">
        <title>Genomic analysis of 38 Legionella species identifies large and diverse effector repertoires.</title>
        <authorList>
            <person name="Burstein D."/>
            <person name="Amaro F."/>
            <person name="Zusman T."/>
            <person name="Lifshitz Z."/>
            <person name="Cohen O."/>
            <person name="Gilbert J.A."/>
            <person name="Pupko T."/>
            <person name="Shuman H.A."/>
            <person name="Segal G."/>
        </authorList>
    </citation>
    <scope>NUCLEOTIDE SEQUENCE [LARGE SCALE GENOMIC DNA]</scope>
    <source>
        <strain evidence="5 6">ATCC 49751</strain>
    </source>
</reference>
<dbReference type="GO" id="GO:0051304">
    <property type="term" value="P:chromosome separation"/>
    <property type="evidence" value="ECO:0007669"/>
    <property type="project" value="InterPro"/>
</dbReference>
<keyword evidence="6" id="KW-1185">Reference proteome</keyword>
<dbReference type="InterPro" id="IPR036388">
    <property type="entry name" value="WH-like_DNA-bd_sf"/>
</dbReference>
<evidence type="ECO:0000256" key="4">
    <source>
        <dbReference type="ARBA" id="ARBA00023306"/>
    </source>
</evidence>
<evidence type="ECO:0000256" key="1">
    <source>
        <dbReference type="ARBA" id="ARBA00022490"/>
    </source>
</evidence>
<dbReference type="InterPro" id="IPR036390">
    <property type="entry name" value="WH_DNA-bd_sf"/>
</dbReference>
<organism evidence="5 6">
    <name type="scientific">Legionella lansingensis</name>
    <dbReference type="NCBI Taxonomy" id="45067"/>
    <lineage>
        <taxon>Bacteria</taxon>
        <taxon>Pseudomonadati</taxon>
        <taxon>Pseudomonadota</taxon>
        <taxon>Gammaproteobacteria</taxon>
        <taxon>Legionellales</taxon>
        <taxon>Legionellaceae</taxon>
        <taxon>Legionella</taxon>
    </lineage>
</organism>
<dbReference type="PIRSF" id="PIRSF019345">
    <property type="entry name" value="ScpB"/>
    <property type="match status" value="1"/>
</dbReference>
<dbReference type="PANTHER" id="PTHR34298">
    <property type="entry name" value="SEGREGATION AND CONDENSATION PROTEIN B"/>
    <property type="match status" value="1"/>
</dbReference>
<proteinExistence type="predicted"/>
<comment type="caution">
    <text evidence="5">The sequence shown here is derived from an EMBL/GenBank/DDBJ whole genome shotgun (WGS) entry which is preliminary data.</text>
</comment>
<dbReference type="EMBL" id="LNYI01000040">
    <property type="protein sequence ID" value="KTD20448.1"/>
    <property type="molecule type" value="Genomic_DNA"/>
</dbReference>
<dbReference type="NCBIfam" id="TIGR00281">
    <property type="entry name" value="SMC-Scp complex subunit ScpB"/>
    <property type="match status" value="1"/>
</dbReference>
<dbReference type="PATRIC" id="fig|45067.4.peg.1961"/>
<dbReference type="InterPro" id="IPR005234">
    <property type="entry name" value="ScpB_csome_segregation"/>
</dbReference>
<dbReference type="Proteomes" id="UP000054869">
    <property type="component" value="Unassembled WGS sequence"/>
</dbReference>
<keyword evidence="2" id="KW-0132">Cell division</keyword>
<keyword evidence="1" id="KW-0963">Cytoplasm</keyword>
<evidence type="ECO:0000256" key="2">
    <source>
        <dbReference type="ARBA" id="ARBA00022618"/>
    </source>
</evidence>
<dbReference type="Pfam" id="PF04079">
    <property type="entry name" value="SMC_ScpB"/>
    <property type="match status" value="1"/>
</dbReference>
<dbReference type="GO" id="GO:0051301">
    <property type="term" value="P:cell division"/>
    <property type="evidence" value="ECO:0007669"/>
    <property type="project" value="UniProtKB-KW"/>
</dbReference>
<sequence length="193" mass="22092">MMMDDMQIKRIVEALLMHANEPLSVEKLQAAFEEWERPSLQQLRTALLQLAADYETHAIELKCLASGYRFQTRVEYSSWINRLSVEKPAKYSRALLETLAIIAYRQPVTRADIEDIRGVSVSSSILKTLLEREWIKIAGHREVPGKPAVYATTKIFLDYFNLQGLSDLPSPTEMNESLMVFTEPALVQECIEE</sequence>
<evidence type="ECO:0000256" key="3">
    <source>
        <dbReference type="ARBA" id="ARBA00022829"/>
    </source>
</evidence>
<keyword evidence="4" id="KW-0131">Cell cycle</keyword>
<dbReference type="PANTHER" id="PTHR34298:SF2">
    <property type="entry name" value="SEGREGATION AND CONDENSATION PROTEIN B"/>
    <property type="match status" value="1"/>
</dbReference>
<gene>
    <name evidence="5" type="primary">scpB</name>
    <name evidence="5" type="ORF">Llan_1872</name>
</gene>
<dbReference type="Gene3D" id="1.10.10.10">
    <property type="entry name" value="Winged helix-like DNA-binding domain superfamily/Winged helix DNA-binding domain"/>
    <property type="match status" value="2"/>
</dbReference>
<keyword evidence="3" id="KW-0159">Chromosome partition</keyword>
<dbReference type="AlphaFoldDB" id="A0A0W0VK12"/>
<evidence type="ECO:0000313" key="6">
    <source>
        <dbReference type="Proteomes" id="UP000054869"/>
    </source>
</evidence>
<name>A0A0W0VK12_9GAMM</name>
<accession>A0A0W0VK12</accession>
<dbReference type="STRING" id="45067.Llan_1872"/>